<dbReference type="HOGENOM" id="CLU_034645_0_0_9"/>
<keyword evidence="1" id="KW-0812">Transmembrane</keyword>
<feature type="transmembrane region" description="Helical" evidence="1">
    <location>
        <begin position="102"/>
        <end position="121"/>
    </location>
</feature>
<sequence length="586" mass="66592">MKKMNSFLQQKNIDVVIVLAAVSIIIMLPQIYEHAIIVSGDSLFHLNRFYETYKQIKTGNYSYFQTLYGFNGSARIVNALYGPYLAYLMGFFLLILKSWFKFQLVTGFLLLFISGYSMYFLARKISIKKAIAVGLAIMYMCTPWVASESFTAVGAALFPLVFVAGASMVNVPKPVSILKLSLLMSVLIEVHVFTSVLAVVVLIPFFVVGMIKNENKGKLLLHTILSALITFCLTSNVWIALVEVMGSNKVLTVFPSEMTRSTMGFSDVQFSLLSYGIIYSVVFMFVLVRTIVMWRKIGFFEKLIDLIGIFFLLISTGLFPWRVVEHRFVFLRTFVQFPQRFSVVAFVAIILGLGIFLNDYPALKSIQLKNIGKIFYLVLLSLLIINANSMFKVVTQSWNTSSPYAATTLPLTKDANKIRESFKNSNNLGEPFEYLAKVNPDYLPTQKNFTGTVDAYSKLNPYNLYYQQISLNKVKLKHRVERKGTIEVSWINSGLDSRFMQLPLVEYAHSSIYINGHKATKRNSKVSKIGVISVYSDVGKNTLTIEYIPSQTTRKILIANWICWMFFLLVIGLSFLRKKLFLDRID</sequence>
<evidence type="ECO:0008006" key="4">
    <source>
        <dbReference type="Google" id="ProtNLM"/>
    </source>
</evidence>
<feature type="transmembrane region" description="Helical" evidence="1">
    <location>
        <begin position="12"/>
        <end position="32"/>
    </location>
</feature>
<dbReference type="RefSeq" id="WP_041093009.1">
    <property type="nucleotide sequence ID" value="NZ_AP014680.1"/>
</dbReference>
<accession>A0A0A1GXN3</accession>
<feature type="transmembrane region" description="Helical" evidence="1">
    <location>
        <begin position="272"/>
        <end position="291"/>
    </location>
</feature>
<dbReference type="STRING" id="1291742.LOOC260_106650"/>
<name>A0A0A1GXN3_9LACO</name>
<feature type="transmembrane region" description="Helical" evidence="1">
    <location>
        <begin position="76"/>
        <end position="95"/>
    </location>
</feature>
<dbReference type="AlphaFoldDB" id="A0A0A1GXN3"/>
<keyword evidence="1" id="KW-0472">Membrane</keyword>
<dbReference type="Proteomes" id="UP000031620">
    <property type="component" value="Chromosome"/>
</dbReference>
<organism evidence="2 3">
    <name type="scientific">Paucilactobacillus hokkaidonensis JCM 18461</name>
    <dbReference type="NCBI Taxonomy" id="1291742"/>
    <lineage>
        <taxon>Bacteria</taxon>
        <taxon>Bacillati</taxon>
        <taxon>Bacillota</taxon>
        <taxon>Bacilli</taxon>
        <taxon>Lactobacillales</taxon>
        <taxon>Lactobacillaceae</taxon>
        <taxon>Paucilactobacillus</taxon>
    </lineage>
</organism>
<dbReference type="EMBL" id="AP014680">
    <property type="protein sequence ID" value="BAP85221.1"/>
    <property type="molecule type" value="Genomic_DNA"/>
</dbReference>
<gene>
    <name evidence="2" type="ORF">LOOC260_106650</name>
</gene>
<feature type="transmembrane region" description="Helical" evidence="1">
    <location>
        <begin position="153"/>
        <end position="171"/>
    </location>
</feature>
<keyword evidence="1" id="KW-1133">Transmembrane helix</keyword>
<proteinExistence type="predicted"/>
<evidence type="ECO:0000313" key="3">
    <source>
        <dbReference type="Proteomes" id="UP000031620"/>
    </source>
</evidence>
<feature type="transmembrane region" description="Helical" evidence="1">
    <location>
        <begin position="341"/>
        <end position="362"/>
    </location>
</feature>
<dbReference type="KEGG" id="lho:LOOC260_106650"/>
<feature type="transmembrane region" description="Helical" evidence="1">
    <location>
        <begin position="556"/>
        <end position="576"/>
    </location>
</feature>
<reference evidence="2 3" key="1">
    <citation type="submission" date="2014-11" db="EMBL/GenBank/DDBJ databases">
        <title>Complete genome sequence and analysis of Lactobacillus hokkaidonensis LOOC260T.</title>
        <authorList>
            <person name="Tanizawa Y."/>
            <person name="Tohno M."/>
            <person name="Kaminuma E."/>
            <person name="Nakamura Y."/>
            <person name="Arita M."/>
        </authorList>
    </citation>
    <scope>NUCLEOTIDE SEQUENCE [LARGE SCALE GENOMIC DNA]</scope>
    <source>
        <strain evidence="2 3">LOOC260</strain>
    </source>
</reference>
<feature type="transmembrane region" description="Helical" evidence="1">
    <location>
        <begin position="127"/>
        <end position="146"/>
    </location>
</feature>
<evidence type="ECO:0000256" key="1">
    <source>
        <dbReference type="SAM" id="Phobius"/>
    </source>
</evidence>
<feature type="transmembrane region" description="Helical" evidence="1">
    <location>
        <begin position="219"/>
        <end position="241"/>
    </location>
</feature>
<feature type="transmembrane region" description="Helical" evidence="1">
    <location>
        <begin position="303"/>
        <end position="321"/>
    </location>
</feature>
<protein>
    <recommendedName>
        <fullName evidence="4">Cell division protein</fullName>
    </recommendedName>
</protein>
<evidence type="ECO:0000313" key="2">
    <source>
        <dbReference type="EMBL" id="BAP85221.1"/>
    </source>
</evidence>
<feature type="transmembrane region" description="Helical" evidence="1">
    <location>
        <begin position="183"/>
        <end position="207"/>
    </location>
</feature>